<dbReference type="SUPFAM" id="SSF89957">
    <property type="entry name" value="MTH1187/YkoF-like"/>
    <property type="match status" value="1"/>
</dbReference>
<evidence type="ECO:0000313" key="2">
    <source>
        <dbReference type="Proteomes" id="UP000011721"/>
    </source>
</evidence>
<dbReference type="eggNOG" id="COG0011">
    <property type="taxonomic scope" value="Bacteria"/>
</dbReference>
<dbReference type="STRING" id="1167006.UWK_01102"/>
<dbReference type="InterPro" id="IPR029756">
    <property type="entry name" value="MTH1187/YkoF-like"/>
</dbReference>
<dbReference type="Gene3D" id="3.30.70.930">
    <property type="match status" value="1"/>
</dbReference>
<dbReference type="EMBL" id="CP003985">
    <property type="protein sequence ID" value="AGF77672.1"/>
    <property type="molecule type" value="Genomic_DNA"/>
</dbReference>
<evidence type="ECO:0000313" key="1">
    <source>
        <dbReference type="EMBL" id="AGF77672.1"/>
    </source>
</evidence>
<gene>
    <name evidence="1" type="ordered locus">UWK_01102</name>
</gene>
<proteinExistence type="predicted"/>
<dbReference type="AlphaFoldDB" id="M1P7J7"/>
<organism evidence="1 2">
    <name type="scientific">Desulfocapsa sulfexigens (strain DSM 10523 / SB164P1)</name>
    <dbReference type="NCBI Taxonomy" id="1167006"/>
    <lineage>
        <taxon>Bacteria</taxon>
        <taxon>Pseudomonadati</taxon>
        <taxon>Thermodesulfobacteriota</taxon>
        <taxon>Desulfobulbia</taxon>
        <taxon>Desulfobulbales</taxon>
        <taxon>Desulfocapsaceae</taxon>
        <taxon>Desulfocapsa</taxon>
    </lineage>
</organism>
<dbReference type="HOGENOM" id="CLU_3215408_0_0_7"/>
<accession>M1P7J7</accession>
<reference evidence="2" key="1">
    <citation type="journal article" date="2013" name="Stand. Genomic Sci.">
        <title>Complete genome sequence of Desulfocapsa sulfexigens, a marine deltaproteobacterium specialized in disproportionating inorganic sulfur compounds.</title>
        <authorList>
            <person name="Finster K.W."/>
            <person name="Kjeldsen K.U."/>
            <person name="Kube M."/>
            <person name="Reinhardt R."/>
            <person name="Mussmann M."/>
            <person name="Amann R."/>
            <person name="Schreiber L."/>
        </authorList>
    </citation>
    <scope>NUCLEOTIDE SEQUENCE [LARGE SCALE GENOMIC DNA]</scope>
    <source>
        <strain evidence="2">DSM 10523 / SB164P1</strain>
    </source>
</reference>
<dbReference type="Proteomes" id="UP000011721">
    <property type="component" value="Chromosome"/>
</dbReference>
<name>M1P7J7_DESSD</name>
<dbReference type="KEGG" id="dsf:UWK_01102"/>
<dbReference type="RefSeq" id="WP_015403366.1">
    <property type="nucleotide sequence ID" value="NC_020304.1"/>
</dbReference>
<keyword evidence="2" id="KW-1185">Reference proteome</keyword>
<protein>
    <submittedName>
        <fullName evidence="1">Uncharacterized protein</fullName>
    </submittedName>
</protein>
<sequence>MALMQLTMIPLGSGTSVGDFVAHIQHSLKQSNVRIPVNPATQST</sequence>